<feature type="compositionally biased region" description="Polar residues" evidence="1">
    <location>
        <begin position="35"/>
        <end position="45"/>
    </location>
</feature>
<name>J4CCL4_THEOR</name>
<gene>
    <name evidence="2" type="ORF">TOT_010001051</name>
</gene>
<sequence length="394" mass="44412">MAGSTPLDHSSKHRRNRFDDPNPSKRSGFHDSQDVSHPQQSISGSVATNFTQGVFHGFHRDPNSSDKGAMEQNGRFHPQIVPPLQPMAAYQPFMAPGPQMPPPVHLPQPFQIPPVTQVPGGLPFPVPQFIPPPHQPSTNGVHFDKLKDKEDLDACNVGIMASVLSKLRKGEGFVPYRPLDNVVDVPNRRPSQPAQEPTLVQRNQVEDFYDELDELFQQYKEEIDPNDPKYNYSRRRKFSLNRQTAQPIKIVSPEDLINTVKRDLYTPANAPVSVTDSYGLGAKEGIGMGSNEDLFESFRRKRSSKYHETYAIRYLGQKNNCFRESVRKDPNCIVVSSGELCYSCNQVTQSIQLIRYSRPKSSVHYPYKVVHAACISSIACQYYLSPLPVNNHNV</sequence>
<dbReference type="Proteomes" id="UP000003786">
    <property type="component" value="Chromosome 1"/>
</dbReference>
<feature type="compositionally biased region" description="Basic and acidic residues" evidence="1">
    <location>
        <begin position="17"/>
        <end position="34"/>
    </location>
</feature>
<organism evidence="2 3">
    <name type="scientific">Theileria orientalis strain Shintoku</name>
    <dbReference type="NCBI Taxonomy" id="869250"/>
    <lineage>
        <taxon>Eukaryota</taxon>
        <taxon>Sar</taxon>
        <taxon>Alveolata</taxon>
        <taxon>Apicomplexa</taxon>
        <taxon>Aconoidasida</taxon>
        <taxon>Piroplasmida</taxon>
        <taxon>Theileriidae</taxon>
        <taxon>Theileria</taxon>
    </lineage>
</organism>
<evidence type="ECO:0000256" key="1">
    <source>
        <dbReference type="SAM" id="MobiDB-lite"/>
    </source>
</evidence>
<feature type="region of interest" description="Disordered" evidence="1">
    <location>
        <begin position="1"/>
        <end position="45"/>
    </location>
</feature>
<dbReference type="AlphaFoldDB" id="J4CCL4"/>
<reference evidence="2 3" key="1">
    <citation type="journal article" date="2012" name="MBio">
        <title>Comparative genome analysis of three eukaryotic parasites with differing abilities to transform leukocytes reveals key mediators of Theileria-induced leukocyte transformation.</title>
        <authorList>
            <person name="Hayashida K."/>
            <person name="Hara Y."/>
            <person name="Abe T."/>
            <person name="Yamasaki C."/>
            <person name="Toyoda A."/>
            <person name="Kosuge T."/>
            <person name="Suzuki Y."/>
            <person name="Sato Y."/>
            <person name="Kawashima S."/>
            <person name="Katayama T."/>
            <person name="Wakaguri H."/>
            <person name="Inoue N."/>
            <person name="Homma K."/>
            <person name="Tada-Umezaki M."/>
            <person name="Yagi Y."/>
            <person name="Fujii Y."/>
            <person name="Habara T."/>
            <person name="Kanehisa M."/>
            <person name="Watanabe H."/>
            <person name="Ito K."/>
            <person name="Gojobori T."/>
            <person name="Sugawara H."/>
            <person name="Imanishi T."/>
            <person name="Weir W."/>
            <person name="Gardner M."/>
            <person name="Pain A."/>
            <person name="Shiels B."/>
            <person name="Hattori M."/>
            <person name="Nene V."/>
            <person name="Sugimoto C."/>
        </authorList>
    </citation>
    <scope>NUCLEOTIDE SEQUENCE [LARGE SCALE GENOMIC DNA]</scope>
    <source>
        <strain evidence="2 3">Shintoku</strain>
    </source>
</reference>
<evidence type="ECO:0000313" key="3">
    <source>
        <dbReference type="Proteomes" id="UP000003786"/>
    </source>
</evidence>
<proteinExistence type="predicted"/>
<protein>
    <submittedName>
        <fullName evidence="2">Uncharacterized protein</fullName>
    </submittedName>
</protein>
<dbReference type="KEGG" id="tot:TOT_010001051"/>
<dbReference type="eggNOG" id="ENOG502TN5A">
    <property type="taxonomic scope" value="Eukaryota"/>
</dbReference>
<dbReference type="OMA" id="CNVGVMA"/>
<dbReference type="RefSeq" id="XP_009689898.1">
    <property type="nucleotide sequence ID" value="XM_009691603.1"/>
</dbReference>
<keyword evidence="3" id="KW-1185">Reference proteome</keyword>
<accession>J4CCL4</accession>
<dbReference type="VEuPathDB" id="PiroplasmaDB:TOT_010001051"/>
<dbReference type="GeneID" id="20713872"/>
<dbReference type="EMBL" id="AP011946">
    <property type="protein sequence ID" value="BAM39597.1"/>
    <property type="molecule type" value="Genomic_DNA"/>
</dbReference>
<dbReference type="OrthoDB" id="366401at2759"/>
<evidence type="ECO:0000313" key="2">
    <source>
        <dbReference type="EMBL" id="BAM39597.1"/>
    </source>
</evidence>